<name>A0A2Z6ZRA2_9LAMI</name>
<sequence length="74" mass="7969">METGNPQRRPSLAIYNTLNCCYQQERIPPTKPAGAIVDAFSTINDPRLPAATTAKELLTLNQNGVATTNPNDVA</sequence>
<evidence type="ECO:0000313" key="2">
    <source>
        <dbReference type="Proteomes" id="UP000250235"/>
    </source>
</evidence>
<proteinExistence type="predicted"/>
<dbReference type="EMBL" id="KV328134">
    <property type="protein sequence ID" value="KZT75231.1"/>
    <property type="molecule type" value="Genomic_DNA"/>
</dbReference>
<accession>A0A2Z6ZRA2</accession>
<organism evidence="1 2">
    <name type="scientific">Dorcoceras hygrometricum</name>
    <dbReference type="NCBI Taxonomy" id="472368"/>
    <lineage>
        <taxon>Eukaryota</taxon>
        <taxon>Viridiplantae</taxon>
        <taxon>Streptophyta</taxon>
        <taxon>Embryophyta</taxon>
        <taxon>Tracheophyta</taxon>
        <taxon>Spermatophyta</taxon>
        <taxon>Magnoliopsida</taxon>
        <taxon>eudicotyledons</taxon>
        <taxon>Gunneridae</taxon>
        <taxon>Pentapetalae</taxon>
        <taxon>asterids</taxon>
        <taxon>lamiids</taxon>
        <taxon>Lamiales</taxon>
        <taxon>Gesneriaceae</taxon>
        <taxon>Didymocarpoideae</taxon>
        <taxon>Trichosporeae</taxon>
        <taxon>Loxocarpinae</taxon>
        <taxon>Dorcoceras</taxon>
    </lineage>
</organism>
<protein>
    <submittedName>
        <fullName evidence="1">Uncharacterized protein</fullName>
    </submittedName>
</protein>
<reference evidence="1 2" key="1">
    <citation type="journal article" date="2015" name="Proc. Natl. Acad. Sci. U.S.A.">
        <title>The resurrection genome of Boea hygrometrica: A blueprint for survival of dehydration.</title>
        <authorList>
            <person name="Xiao L."/>
            <person name="Yang G."/>
            <person name="Zhang L."/>
            <person name="Yang X."/>
            <person name="Zhao S."/>
            <person name="Ji Z."/>
            <person name="Zhou Q."/>
            <person name="Hu M."/>
            <person name="Wang Y."/>
            <person name="Chen M."/>
            <person name="Xu Y."/>
            <person name="Jin H."/>
            <person name="Xiao X."/>
            <person name="Hu G."/>
            <person name="Bao F."/>
            <person name="Hu Y."/>
            <person name="Wan P."/>
            <person name="Li L."/>
            <person name="Deng X."/>
            <person name="Kuang T."/>
            <person name="Xiang C."/>
            <person name="Zhu J.K."/>
            <person name="Oliver M.J."/>
            <person name="He Y."/>
        </authorList>
    </citation>
    <scope>NUCLEOTIDE SEQUENCE [LARGE SCALE GENOMIC DNA]</scope>
    <source>
        <strain evidence="2">cv. XS01</strain>
    </source>
</reference>
<gene>
    <name evidence="1" type="ORF">F511_47744</name>
</gene>
<dbReference type="AlphaFoldDB" id="A0A2Z6ZRA2"/>
<dbReference type="Proteomes" id="UP000250235">
    <property type="component" value="Unassembled WGS sequence"/>
</dbReference>
<evidence type="ECO:0000313" key="1">
    <source>
        <dbReference type="EMBL" id="KZT75231.1"/>
    </source>
</evidence>
<keyword evidence="2" id="KW-1185">Reference proteome</keyword>